<organism evidence="1 2">
    <name type="scientific">Curvularia clavata</name>
    <dbReference type="NCBI Taxonomy" id="95742"/>
    <lineage>
        <taxon>Eukaryota</taxon>
        <taxon>Fungi</taxon>
        <taxon>Dikarya</taxon>
        <taxon>Ascomycota</taxon>
        <taxon>Pezizomycotina</taxon>
        <taxon>Dothideomycetes</taxon>
        <taxon>Pleosporomycetidae</taxon>
        <taxon>Pleosporales</taxon>
        <taxon>Pleosporineae</taxon>
        <taxon>Pleosporaceae</taxon>
        <taxon>Curvularia</taxon>
    </lineage>
</organism>
<name>A0A9Q9DVI7_CURCL</name>
<evidence type="ECO:0000313" key="2">
    <source>
        <dbReference type="Proteomes" id="UP001056012"/>
    </source>
</evidence>
<dbReference type="EMBL" id="CP089281">
    <property type="protein sequence ID" value="USP82223.1"/>
    <property type="molecule type" value="Genomic_DNA"/>
</dbReference>
<sequence length="168" mass="19178">MLISARANFKQLDMALLLVDLASWSRKCSVCLAIMNERWHEDLLFKLENQLETLSDDTLRSISSGLAAERHRPNGQAPSIIDTPNLEQTTRMNATFTKNTEPDHHSVAPNISNEIQNTEWEPFAVFSEFLDADFMNTYWDIHGLENEFPTNYQSFDLEGQIANLQDAS</sequence>
<keyword evidence="2" id="KW-1185">Reference proteome</keyword>
<reference evidence="1" key="1">
    <citation type="submission" date="2021-12" db="EMBL/GenBank/DDBJ databases">
        <title>Curvularia clavata genome.</title>
        <authorList>
            <person name="Cao Y."/>
        </authorList>
    </citation>
    <scope>NUCLEOTIDE SEQUENCE</scope>
    <source>
        <strain evidence="1">Yc1106</strain>
    </source>
</reference>
<evidence type="ECO:0000313" key="1">
    <source>
        <dbReference type="EMBL" id="USP82223.1"/>
    </source>
</evidence>
<gene>
    <name evidence="1" type="ORF">yc1106_09497</name>
</gene>
<dbReference type="Proteomes" id="UP001056012">
    <property type="component" value="Chromosome 8"/>
</dbReference>
<dbReference type="OrthoDB" id="2399539at2759"/>
<protein>
    <submittedName>
        <fullName evidence="1">Uncharacterized protein</fullName>
    </submittedName>
</protein>
<accession>A0A9Q9DVI7</accession>
<dbReference type="VEuPathDB" id="FungiDB:yc1106_09497"/>
<proteinExistence type="predicted"/>
<dbReference type="AlphaFoldDB" id="A0A9Q9DVI7"/>